<keyword evidence="1" id="KW-1133">Transmembrane helix</keyword>
<gene>
    <name evidence="2" type="ORF">BDV23DRAFT_145210</name>
</gene>
<protein>
    <submittedName>
        <fullName evidence="2">Uncharacterized protein</fullName>
    </submittedName>
</protein>
<reference evidence="2" key="1">
    <citation type="submission" date="2019-04" db="EMBL/GenBank/DDBJ databases">
        <title>Friends and foes A comparative genomics studyof 23 Aspergillus species from section Flavi.</title>
        <authorList>
            <consortium name="DOE Joint Genome Institute"/>
            <person name="Kjaerbolling I."/>
            <person name="Vesth T."/>
            <person name="Frisvad J.C."/>
            <person name="Nybo J.L."/>
            <person name="Theobald S."/>
            <person name="Kildgaard S."/>
            <person name="Isbrandt T."/>
            <person name="Kuo A."/>
            <person name="Sato A."/>
            <person name="Lyhne E.K."/>
            <person name="Kogle M.E."/>
            <person name="Wiebenga A."/>
            <person name="Kun R.S."/>
            <person name="Lubbers R.J."/>
            <person name="Makela M.R."/>
            <person name="Barry K."/>
            <person name="Chovatia M."/>
            <person name="Clum A."/>
            <person name="Daum C."/>
            <person name="Haridas S."/>
            <person name="He G."/>
            <person name="LaButti K."/>
            <person name="Lipzen A."/>
            <person name="Mondo S."/>
            <person name="Riley R."/>
            <person name="Salamov A."/>
            <person name="Simmons B.A."/>
            <person name="Magnuson J.K."/>
            <person name="Henrissat B."/>
            <person name="Mortensen U.H."/>
            <person name="Larsen T.O."/>
            <person name="Devries R.P."/>
            <person name="Grigoriev I.V."/>
            <person name="Machida M."/>
            <person name="Baker S.E."/>
            <person name="Andersen M.R."/>
        </authorList>
    </citation>
    <scope>NUCLEOTIDE SEQUENCE [LARGE SCALE GENOMIC DNA]</scope>
    <source>
        <strain evidence="2">IBT 14317</strain>
    </source>
</reference>
<evidence type="ECO:0000256" key="1">
    <source>
        <dbReference type="SAM" id="Phobius"/>
    </source>
</evidence>
<sequence length="102" mass="12005">MKTVPTMFLHYPTHLLLFTPLPFVVICFFYFFLFVIFLLNLFPHSLLVYRCFYLCLHSCPALFTSTLSESSYFLQCYTLLNHLHILSEVAYRPLLTNSPANQ</sequence>
<dbReference type="EMBL" id="ML735218">
    <property type="protein sequence ID" value="KAE8395579.1"/>
    <property type="molecule type" value="Genomic_DNA"/>
</dbReference>
<organism evidence="2">
    <name type="scientific">Petromyces alliaceus</name>
    <name type="common">Aspergillus alliaceus</name>
    <dbReference type="NCBI Taxonomy" id="209559"/>
    <lineage>
        <taxon>Eukaryota</taxon>
        <taxon>Fungi</taxon>
        <taxon>Dikarya</taxon>
        <taxon>Ascomycota</taxon>
        <taxon>Pezizomycotina</taxon>
        <taxon>Eurotiomycetes</taxon>
        <taxon>Eurotiomycetidae</taxon>
        <taxon>Eurotiales</taxon>
        <taxon>Aspergillaceae</taxon>
        <taxon>Aspergillus</taxon>
        <taxon>Aspergillus subgen. Circumdati</taxon>
    </lineage>
</organism>
<feature type="transmembrane region" description="Helical" evidence="1">
    <location>
        <begin position="20"/>
        <end position="42"/>
    </location>
</feature>
<accession>A0A5N7CNW9</accession>
<evidence type="ECO:0000313" key="2">
    <source>
        <dbReference type="EMBL" id="KAE8395579.1"/>
    </source>
</evidence>
<dbReference type="AlphaFoldDB" id="A0A5N7CNW9"/>
<keyword evidence="1" id="KW-0812">Transmembrane</keyword>
<name>A0A5N7CNW9_PETAA</name>
<dbReference type="Proteomes" id="UP000326877">
    <property type="component" value="Unassembled WGS sequence"/>
</dbReference>
<proteinExistence type="predicted"/>
<keyword evidence="1" id="KW-0472">Membrane</keyword>